<dbReference type="Proteomes" id="UP000191500">
    <property type="component" value="Unassembled WGS sequence"/>
</dbReference>
<reference evidence="2" key="1">
    <citation type="journal article" date="2017" name="Nat. Microbiol.">
        <title>Global analysis of biosynthetic gene clusters reveals vast potential of secondary metabolite production in Penicillium species.</title>
        <authorList>
            <person name="Nielsen J.C."/>
            <person name="Grijseels S."/>
            <person name="Prigent S."/>
            <person name="Ji B."/>
            <person name="Dainat J."/>
            <person name="Nielsen K.F."/>
            <person name="Frisvad J.C."/>
            <person name="Workman M."/>
            <person name="Nielsen J."/>
        </authorList>
    </citation>
    <scope>NUCLEOTIDE SEQUENCE [LARGE SCALE GENOMIC DNA]</scope>
    <source>
        <strain evidence="2">IBT 31321</strain>
    </source>
</reference>
<comment type="caution">
    <text evidence="1">The sequence shown here is derived from an EMBL/GenBank/DDBJ whole genome shotgun (WGS) entry which is preliminary data.</text>
</comment>
<keyword evidence="2" id="KW-1185">Reference proteome</keyword>
<name>A0A1V6UAI4_9EURO</name>
<sequence>MIVLEDFPQPAKNITFADPKDIISKSGGKFDQLELDIVTTWAEMMFGFWDGDYDDAVEAVSLLLFMLAQAVESMEEVKQLGKEKKELEETELILKIPTAVLVVVPFIGEIAGEIAGLAWVIEAAVVVDIFGSTALGVYDAVKNKTSPAVAVVDILLGAAGRKMGGNHSKAASKRWEMGAEDVSNLGDVFKRHDESLRKVIPTERCKV</sequence>
<organism evidence="1 2">
    <name type="scientific">Penicillium coprophilum</name>
    <dbReference type="NCBI Taxonomy" id="36646"/>
    <lineage>
        <taxon>Eukaryota</taxon>
        <taxon>Fungi</taxon>
        <taxon>Dikarya</taxon>
        <taxon>Ascomycota</taxon>
        <taxon>Pezizomycotina</taxon>
        <taxon>Eurotiomycetes</taxon>
        <taxon>Eurotiomycetidae</taxon>
        <taxon>Eurotiales</taxon>
        <taxon>Aspergillaceae</taxon>
        <taxon>Penicillium</taxon>
    </lineage>
</organism>
<dbReference type="STRING" id="36646.A0A1V6UAI4"/>
<protein>
    <submittedName>
        <fullName evidence="1">Uncharacterized protein</fullName>
    </submittedName>
</protein>
<dbReference type="AlphaFoldDB" id="A0A1V6UAI4"/>
<evidence type="ECO:0000313" key="1">
    <source>
        <dbReference type="EMBL" id="OQE35495.1"/>
    </source>
</evidence>
<proteinExistence type="predicted"/>
<evidence type="ECO:0000313" key="2">
    <source>
        <dbReference type="Proteomes" id="UP000191500"/>
    </source>
</evidence>
<accession>A0A1V6UAI4</accession>
<gene>
    <name evidence="1" type="ORF">PENCOP_c013G05759</name>
</gene>
<dbReference type="EMBL" id="MDDG01000013">
    <property type="protein sequence ID" value="OQE35495.1"/>
    <property type="molecule type" value="Genomic_DNA"/>
</dbReference>